<sequence length="92" mass="10231">MMQHQLAIQARSCPEILERVLRVVRHRGFNVCAMKMDLAKGSEGDNVNIELTVSSLRPPALLCTQLVKLADVADVEVLTQNTQNYQHISCAV</sequence>
<reference evidence="1 2" key="1">
    <citation type="submission" date="2015-02" db="EMBL/GenBank/DDBJ databases">
        <title>Whole genome shotgun sequencing of cultured foodborne pathogen.</title>
        <authorList>
            <person name="Timme R."/>
            <person name="Allard M.W."/>
            <person name="Strain E."/>
            <person name="Evans P.S."/>
            <person name="Brown E."/>
        </authorList>
    </citation>
    <scope>NUCLEOTIDE SEQUENCE [LARGE SCALE GENOMIC DNA]</scope>
    <source>
        <strain evidence="1 2">GCSL-TSO-24</strain>
    </source>
</reference>
<dbReference type="RefSeq" id="WP_025154597.1">
    <property type="nucleotide sequence ID" value="NZ_CP070407.1"/>
</dbReference>
<proteinExistence type="predicted"/>
<accession>A0A0D8L923</accession>
<evidence type="ECO:0000313" key="1">
    <source>
        <dbReference type="EMBL" id="KJF77611.1"/>
    </source>
</evidence>
<gene>
    <name evidence="1" type="primary">ilvM</name>
    <name evidence="1" type="ORF">UA45_11680</name>
</gene>
<dbReference type="PATRIC" id="fig|582.24.peg.3668"/>
<evidence type="ECO:0000313" key="2">
    <source>
        <dbReference type="Proteomes" id="UP000032582"/>
    </source>
</evidence>
<dbReference type="SUPFAM" id="SSF55021">
    <property type="entry name" value="ACT-like"/>
    <property type="match status" value="1"/>
</dbReference>
<keyword evidence="1" id="KW-0808">Transferase</keyword>
<dbReference type="AlphaFoldDB" id="A0A0D8L923"/>
<organism evidence="1 2">
    <name type="scientific">Morganella morganii</name>
    <name type="common">Proteus morganii</name>
    <dbReference type="NCBI Taxonomy" id="582"/>
    <lineage>
        <taxon>Bacteria</taxon>
        <taxon>Pseudomonadati</taxon>
        <taxon>Pseudomonadota</taxon>
        <taxon>Gammaproteobacteria</taxon>
        <taxon>Enterobacterales</taxon>
        <taxon>Morganellaceae</taxon>
        <taxon>Morganella</taxon>
    </lineage>
</organism>
<dbReference type="Proteomes" id="UP000032582">
    <property type="component" value="Unassembled WGS sequence"/>
</dbReference>
<dbReference type="Pfam" id="PF13710">
    <property type="entry name" value="ACT_5"/>
    <property type="match status" value="1"/>
</dbReference>
<dbReference type="NCBIfam" id="NF008362">
    <property type="entry name" value="PRK11152.1"/>
    <property type="match status" value="1"/>
</dbReference>
<comment type="caution">
    <text evidence="1">The sequence shown here is derived from an EMBL/GenBank/DDBJ whole genome shotgun (WGS) entry which is preliminary data.</text>
</comment>
<name>A0A0D8L923_MORMO</name>
<dbReference type="EMBL" id="JZSH01000125">
    <property type="protein sequence ID" value="KJF77611.1"/>
    <property type="molecule type" value="Genomic_DNA"/>
</dbReference>
<dbReference type="Gene3D" id="3.30.70.260">
    <property type="match status" value="1"/>
</dbReference>
<dbReference type="InterPro" id="IPR045865">
    <property type="entry name" value="ACT-like_dom_sf"/>
</dbReference>
<dbReference type="GO" id="GO:0003984">
    <property type="term" value="F:acetolactate synthase activity"/>
    <property type="evidence" value="ECO:0007669"/>
    <property type="project" value="UniProtKB-EC"/>
</dbReference>
<protein>
    <submittedName>
        <fullName evidence="1">Acetolactate synthase 2 regulatory subunit</fullName>
        <ecNumber evidence="1">2.2.1.6</ecNumber>
    </submittedName>
</protein>
<dbReference type="EC" id="2.2.1.6" evidence="1"/>